<dbReference type="EMBL" id="BSNV01000006">
    <property type="protein sequence ID" value="GLQ65788.1"/>
    <property type="molecule type" value="Genomic_DNA"/>
</dbReference>
<organism evidence="2 3">
    <name type="scientific">Gluconobacter kondonii</name>
    <dbReference type="NCBI Taxonomy" id="941463"/>
    <lineage>
        <taxon>Bacteria</taxon>
        <taxon>Pseudomonadati</taxon>
        <taxon>Pseudomonadota</taxon>
        <taxon>Alphaproteobacteria</taxon>
        <taxon>Acetobacterales</taxon>
        <taxon>Acetobacteraceae</taxon>
        <taxon>Gluconobacter</taxon>
    </lineage>
</organism>
<dbReference type="Pfam" id="PF02754">
    <property type="entry name" value="CCG"/>
    <property type="match status" value="2"/>
</dbReference>
<evidence type="ECO:0000313" key="3">
    <source>
        <dbReference type="Proteomes" id="UP001156629"/>
    </source>
</evidence>
<name>A0ABQ5WRQ2_9PROT</name>
<protein>
    <submittedName>
        <fullName evidence="2">Glycolate oxidase</fullName>
    </submittedName>
</protein>
<feature type="domain" description="Cysteine-rich" evidence="1">
    <location>
        <begin position="136"/>
        <end position="229"/>
    </location>
</feature>
<evidence type="ECO:0000259" key="1">
    <source>
        <dbReference type="Pfam" id="PF02754"/>
    </source>
</evidence>
<accession>A0ABQ5WRQ2</accession>
<reference evidence="3" key="1">
    <citation type="journal article" date="2019" name="Int. J. Syst. Evol. Microbiol.">
        <title>The Global Catalogue of Microorganisms (GCM) 10K type strain sequencing project: providing services to taxonomists for standard genome sequencing and annotation.</title>
        <authorList>
            <consortium name="The Broad Institute Genomics Platform"/>
            <consortium name="The Broad Institute Genome Sequencing Center for Infectious Disease"/>
            <person name="Wu L."/>
            <person name="Ma J."/>
        </authorList>
    </citation>
    <scope>NUCLEOTIDE SEQUENCE [LARGE SCALE GENOMIC DNA]</scope>
    <source>
        <strain evidence="3">NBRC 3266</strain>
    </source>
</reference>
<dbReference type="Proteomes" id="UP001156629">
    <property type="component" value="Unassembled WGS sequence"/>
</dbReference>
<dbReference type="PANTHER" id="PTHR30296:SF0">
    <property type="entry name" value="LACTATE UTILIZATION PROTEIN A"/>
    <property type="match status" value="1"/>
</dbReference>
<sequence length="255" mass="28468">MIEGKGIPMKVGLFVPCYVDMFHPETGIATLELLERFGLSVEYPVDQTCCGQPMTNTGCEREAAKTEELFVRNFGKYDYIVTPSGSCTNQVRNNMTAIEQTDAVKHVRSRTYELVEFLHDVLKVDAFPWAEFPHRVALHNNCNTLRNLRIASMSERREEPFSKPKALLGMVKGIEFADLTRPDECCGFGGTFSVFEEGVSAKMGQDKVTDQLKSGAEYVTSSDSSCMMHQEGCARRMGANLKYIHIAQILNGARA</sequence>
<feature type="domain" description="Cysteine-rich" evidence="1">
    <location>
        <begin position="11"/>
        <end position="91"/>
    </location>
</feature>
<comment type="caution">
    <text evidence="2">The sequence shown here is derived from an EMBL/GenBank/DDBJ whole genome shotgun (WGS) entry which is preliminary data.</text>
</comment>
<evidence type="ECO:0000313" key="2">
    <source>
        <dbReference type="EMBL" id="GLQ65788.1"/>
    </source>
</evidence>
<dbReference type="PANTHER" id="PTHR30296">
    <property type="entry name" value="UNCHARACTERIZED PROTEIN YKGE"/>
    <property type="match status" value="1"/>
</dbReference>
<proteinExistence type="predicted"/>
<keyword evidence="3" id="KW-1185">Reference proteome</keyword>
<dbReference type="InterPro" id="IPR004017">
    <property type="entry name" value="Cys_rich_dom"/>
</dbReference>
<gene>
    <name evidence="2" type="ORF">GCM10007870_13720</name>
</gene>